<evidence type="ECO:0000256" key="1">
    <source>
        <dbReference type="ARBA" id="ARBA00003257"/>
    </source>
</evidence>
<evidence type="ECO:0000256" key="7">
    <source>
        <dbReference type="ARBA" id="ARBA00022660"/>
    </source>
</evidence>
<keyword evidence="11 18" id="KW-0249">Electron transport</keyword>
<evidence type="ECO:0000256" key="6">
    <source>
        <dbReference type="ARBA" id="ARBA00022448"/>
    </source>
</evidence>
<evidence type="ECO:0000256" key="16">
    <source>
        <dbReference type="ARBA" id="ARBA00023136"/>
    </source>
</evidence>
<evidence type="ECO:0000259" key="19">
    <source>
        <dbReference type="Pfam" id="PF00361"/>
    </source>
</evidence>
<comment type="catalytic activity">
    <reaction evidence="17 18">
        <text>a ubiquinone + NADH + 5 H(+)(in) = a ubiquinol + NAD(+) + 4 H(+)(out)</text>
        <dbReference type="Rhea" id="RHEA:29091"/>
        <dbReference type="Rhea" id="RHEA-COMP:9565"/>
        <dbReference type="Rhea" id="RHEA-COMP:9566"/>
        <dbReference type="ChEBI" id="CHEBI:15378"/>
        <dbReference type="ChEBI" id="CHEBI:16389"/>
        <dbReference type="ChEBI" id="CHEBI:17976"/>
        <dbReference type="ChEBI" id="CHEBI:57540"/>
        <dbReference type="ChEBI" id="CHEBI:57945"/>
        <dbReference type="EC" id="7.1.1.2"/>
    </reaction>
</comment>
<gene>
    <name evidence="20" type="primary">ND2</name>
</gene>
<dbReference type="GeneID" id="7996468"/>
<keyword evidence="13 18" id="KW-0520">NAD</keyword>
<proteinExistence type="inferred from homology"/>
<evidence type="ECO:0000256" key="3">
    <source>
        <dbReference type="ARBA" id="ARBA00007012"/>
    </source>
</evidence>
<evidence type="ECO:0000256" key="15">
    <source>
        <dbReference type="ARBA" id="ARBA00023128"/>
    </source>
</evidence>
<feature type="domain" description="NADH:quinone oxidoreductase/Mrp antiporter transmembrane" evidence="19">
    <location>
        <begin position="23"/>
        <end position="282"/>
    </location>
</feature>
<evidence type="ECO:0000256" key="18">
    <source>
        <dbReference type="RuleBase" id="RU003403"/>
    </source>
</evidence>
<keyword evidence="9 18" id="KW-0999">Mitochondrion inner membrane</keyword>
<dbReference type="CTD" id="4536"/>
<accession>C5HIX8</accession>
<reference evidence="20" key="1">
    <citation type="journal article" date="2009" name="BMC Evol. Biol.">
        <title>Phylogenetic analysis of the true water bugs (Insecta: Hemiptera: Heteroptera: Nepomorpha): evidence from mitochondrial genomes.</title>
        <authorList>
            <person name="Hua J."/>
            <person name="Li M."/>
            <person name="Dong P."/>
            <person name="Cui Y."/>
            <person name="Xie Q."/>
            <person name="Bu W."/>
        </authorList>
    </citation>
    <scope>NUCLEOTIDE SEQUENCE</scope>
</reference>
<protein>
    <recommendedName>
        <fullName evidence="5 18">NADH-ubiquinone oxidoreductase chain 2</fullName>
        <ecNumber evidence="4 18">7.1.1.2</ecNumber>
    </recommendedName>
</protein>
<evidence type="ECO:0000313" key="20">
    <source>
        <dbReference type="EMBL" id="ACJ69573.1"/>
    </source>
</evidence>
<evidence type="ECO:0000256" key="8">
    <source>
        <dbReference type="ARBA" id="ARBA00022692"/>
    </source>
</evidence>
<keyword evidence="12 18" id="KW-1133">Transmembrane helix</keyword>
<evidence type="ECO:0000256" key="14">
    <source>
        <dbReference type="ARBA" id="ARBA00023075"/>
    </source>
</evidence>
<feature type="transmembrane region" description="Helical" evidence="18">
    <location>
        <begin position="149"/>
        <end position="166"/>
    </location>
</feature>
<dbReference type="PANTHER" id="PTHR46552">
    <property type="entry name" value="NADH-UBIQUINONE OXIDOREDUCTASE CHAIN 2"/>
    <property type="match status" value="1"/>
</dbReference>
<dbReference type="GO" id="GO:0006120">
    <property type="term" value="P:mitochondrial electron transport, NADH to ubiquinone"/>
    <property type="evidence" value="ECO:0007669"/>
    <property type="project" value="InterPro"/>
</dbReference>
<keyword evidence="16 18" id="KW-0472">Membrane</keyword>
<feature type="transmembrane region" description="Helical" evidence="18">
    <location>
        <begin position="29"/>
        <end position="46"/>
    </location>
</feature>
<dbReference type="GO" id="GO:0008137">
    <property type="term" value="F:NADH dehydrogenase (ubiquinone) activity"/>
    <property type="evidence" value="ECO:0007669"/>
    <property type="project" value="UniProtKB-EC"/>
</dbReference>
<dbReference type="InterPro" id="IPR050175">
    <property type="entry name" value="Complex_I_Subunit_2"/>
</dbReference>
<dbReference type="InterPro" id="IPR001750">
    <property type="entry name" value="ND/Mrp_TM"/>
</dbReference>
<feature type="transmembrane region" description="Helical" evidence="18">
    <location>
        <begin position="269"/>
        <end position="287"/>
    </location>
</feature>
<feature type="transmembrane region" description="Helical" evidence="18">
    <location>
        <begin position="124"/>
        <end position="143"/>
    </location>
</feature>
<feature type="transmembrane region" description="Helical" evidence="18">
    <location>
        <begin position="89"/>
        <end position="112"/>
    </location>
</feature>
<dbReference type="PANTHER" id="PTHR46552:SF1">
    <property type="entry name" value="NADH-UBIQUINONE OXIDOREDUCTASE CHAIN 2"/>
    <property type="match status" value="1"/>
</dbReference>
<keyword evidence="7 18" id="KW-0679">Respiratory chain</keyword>
<evidence type="ECO:0000256" key="9">
    <source>
        <dbReference type="ARBA" id="ARBA00022792"/>
    </source>
</evidence>
<dbReference type="EC" id="7.1.1.2" evidence="4 18"/>
<dbReference type="PRINTS" id="PR01436">
    <property type="entry name" value="NADHDHGNASE2"/>
</dbReference>
<evidence type="ECO:0000256" key="12">
    <source>
        <dbReference type="ARBA" id="ARBA00022989"/>
    </source>
</evidence>
<dbReference type="RefSeq" id="YP_002970761.1">
    <property type="nucleotide sequence ID" value="NC_012823.1"/>
</dbReference>
<keyword evidence="14 18" id="KW-0830">Ubiquinone</keyword>
<feature type="transmembrane region" description="Helical" evidence="18">
    <location>
        <begin position="237"/>
        <end position="257"/>
    </location>
</feature>
<dbReference type="GO" id="GO:0005743">
    <property type="term" value="C:mitochondrial inner membrane"/>
    <property type="evidence" value="ECO:0007669"/>
    <property type="project" value="UniProtKB-SubCell"/>
</dbReference>
<dbReference type="Pfam" id="PF00361">
    <property type="entry name" value="Proton_antipo_M"/>
    <property type="match status" value="1"/>
</dbReference>
<comment type="similarity">
    <text evidence="3 18">Belongs to the complex I subunit 2 family.</text>
</comment>
<feature type="transmembrane region" description="Helical" evidence="18">
    <location>
        <begin position="58"/>
        <end position="83"/>
    </location>
</feature>
<dbReference type="AlphaFoldDB" id="C5HIX8"/>
<evidence type="ECO:0000256" key="13">
    <source>
        <dbReference type="ARBA" id="ARBA00023027"/>
    </source>
</evidence>
<keyword evidence="6" id="KW-0813">Transport</keyword>
<evidence type="ECO:0000256" key="17">
    <source>
        <dbReference type="ARBA" id="ARBA00049551"/>
    </source>
</evidence>
<keyword evidence="10 18" id="KW-1278">Translocase</keyword>
<sequence>MINSSKMMSFSIMIMSTLLALSSESWLGIWMGMEMNMIAFIPILYMTKNSQSSESCMIYFLTQSLGSILMLIAVLSNILIMVFPDMIKMLFYTLLTLSMMIKLGVPPFHFWFPEIMNKMNWINCIILMTWQKVAPLCVMSYIIEMTPLTTIMIMTSVIMGSLGGLNQTSIRKIMAFSSINHMGWMIACMKFNSSWMEYLIIYSIMISMISMTLLYYSAYFINQIHSMSKSMSEKLMIIIMFLSLGGLPPFLGFLPKWMVIQAMIISKSYSIMIIMILTVLITLFFYLRMTSPTMMLNNNTNKWNSEKTINMKLTKMILLLNCSIPVISTFSF</sequence>
<comment type="function">
    <text evidence="18">Core subunit of the mitochondrial membrane respiratory chain NADH dehydrogenase (Complex I) which catalyzes electron transfer from NADH through the respiratory chain, using ubiquinone as an electron acceptor. Essential for the catalytic activity and assembly of complex I.</text>
</comment>
<comment type="function">
    <text evidence="1">Core subunit of the mitochondrial membrane respiratory chain NADH dehydrogenase (Complex I) that is believed to belong to the minimal assembly required for catalysis. Complex I functions in the transfer of electrons from NADH to the respiratory chain. The immediate electron acceptor for the enzyme is believed to be ubiquinone.</text>
</comment>
<feature type="transmembrane region" description="Helical" evidence="18">
    <location>
        <begin position="198"/>
        <end position="216"/>
    </location>
</feature>
<evidence type="ECO:0000256" key="2">
    <source>
        <dbReference type="ARBA" id="ARBA00004448"/>
    </source>
</evidence>
<keyword evidence="15 18" id="KW-0496">Mitochondrion</keyword>
<organism evidence="20">
    <name type="scientific">Valentia hoffmanni</name>
    <dbReference type="NCBI Taxonomy" id="575843"/>
    <lineage>
        <taxon>Eukaryota</taxon>
        <taxon>Metazoa</taxon>
        <taxon>Ecdysozoa</taxon>
        <taxon>Arthropoda</taxon>
        <taxon>Hexapoda</taxon>
        <taxon>Insecta</taxon>
        <taxon>Pterygota</taxon>
        <taxon>Neoptera</taxon>
        <taxon>Paraneoptera</taxon>
        <taxon>Hemiptera</taxon>
        <taxon>Heteroptera</taxon>
        <taxon>Panheteroptera</taxon>
        <taxon>Cimicomorpha</taxon>
        <taxon>Reduviidae</taxon>
        <taxon>Salyavatinae</taxon>
        <taxon>Valentia</taxon>
    </lineage>
</organism>
<name>C5HIX8_9HEMI</name>
<dbReference type="EMBL" id="FJ456952">
    <property type="protein sequence ID" value="ACJ69573.1"/>
    <property type="molecule type" value="Genomic_DNA"/>
</dbReference>
<comment type="subcellular location">
    <subcellularLocation>
        <location evidence="2 18">Mitochondrion inner membrane</location>
        <topology evidence="2 18">Multi-pass membrane protein</topology>
    </subcellularLocation>
</comment>
<evidence type="ECO:0000256" key="5">
    <source>
        <dbReference type="ARBA" id="ARBA00021008"/>
    </source>
</evidence>
<geneLocation type="mitochondrion" evidence="20"/>
<evidence type="ECO:0000256" key="10">
    <source>
        <dbReference type="ARBA" id="ARBA00022967"/>
    </source>
</evidence>
<evidence type="ECO:0000256" key="4">
    <source>
        <dbReference type="ARBA" id="ARBA00012944"/>
    </source>
</evidence>
<keyword evidence="8 18" id="KW-0812">Transmembrane</keyword>
<evidence type="ECO:0000256" key="11">
    <source>
        <dbReference type="ARBA" id="ARBA00022982"/>
    </source>
</evidence>
<dbReference type="InterPro" id="IPR003917">
    <property type="entry name" value="NADH_UbQ_OxRdtase_chain2"/>
</dbReference>